<dbReference type="Proteomes" id="UP000479000">
    <property type="component" value="Unassembled WGS sequence"/>
</dbReference>
<gene>
    <name evidence="1" type="ORF">NTEN_LOCUS9342</name>
</gene>
<reference evidence="1 2" key="1">
    <citation type="submission" date="2020-02" db="EMBL/GenBank/DDBJ databases">
        <authorList>
            <person name="Ferguson B K."/>
        </authorList>
    </citation>
    <scope>NUCLEOTIDE SEQUENCE [LARGE SCALE GENOMIC DNA]</scope>
</reference>
<sequence length="67" mass="7718">MFCCCCTSKEPQVAISPLFRLFLKIHHGPGTRRVWVVFYVRPCVTPVYVRRPSRPNAQRGTLHPIGH</sequence>
<evidence type="ECO:0000313" key="1">
    <source>
        <dbReference type="EMBL" id="CAB0003865.1"/>
    </source>
</evidence>
<keyword evidence="2" id="KW-1185">Reference proteome</keyword>
<dbReference type="EMBL" id="CADCXU010014070">
    <property type="protein sequence ID" value="CAB0003865.1"/>
    <property type="molecule type" value="Genomic_DNA"/>
</dbReference>
<accession>A0A6H5GLB1</accession>
<organism evidence="1 2">
    <name type="scientific">Nesidiocoris tenuis</name>
    <dbReference type="NCBI Taxonomy" id="355587"/>
    <lineage>
        <taxon>Eukaryota</taxon>
        <taxon>Metazoa</taxon>
        <taxon>Ecdysozoa</taxon>
        <taxon>Arthropoda</taxon>
        <taxon>Hexapoda</taxon>
        <taxon>Insecta</taxon>
        <taxon>Pterygota</taxon>
        <taxon>Neoptera</taxon>
        <taxon>Paraneoptera</taxon>
        <taxon>Hemiptera</taxon>
        <taxon>Heteroptera</taxon>
        <taxon>Panheteroptera</taxon>
        <taxon>Cimicomorpha</taxon>
        <taxon>Miridae</taxon>
        <taxon>Dicyphina</taxon>
        <taxon>Nesidiocoris</taxon>
    </lineage>
</organism>
<protein>
    <submittedName>
        <fullName evidence="1">Uncharacterized protein</fullName>
    </submittedName>
</protein>
<evidence type="ECO:0000313" key="2">
    <source>
        <dbReference type="Proteomes" id="UP000479000"/>
    </source>
</evidence>
<name>A0A6H5GLB1_9HEMI</name>
<proteinExistence type="predicted"/>
<dbReference type="AlphaFoldDB" id="A0A6H5GLB1"/>
<feature type="non-terminal residue" evidence="1">
    <location>
        <position position="67"/>
    </location>
</feature>